<dbReference type="Proteomes" id="UP000183107">
    <property type="component" value="Unassembled WGS sequence"/>
</dbReference>
<dbReference type="InterPro" id="IPR038706">
    <property type="entry name" value="Type_VI_SciN-like_sf"/>
</dbReference>
<keyword evidence="2" id="KW-1185">Reference proteome</keyword>
<dbReference type="EMBL" id="FOVJ01000004">
    <property type="protein sequence ID" value="SFN88473.1"/>
    <property type="molecule type" value="Genomic_DNA"/>
</dbReference>
<gene>
    <name evidence="1" type="ORF">SAMN05216386_2075</name>
</gene>
<organism evidence="1 2">
    <name type="scientific">Nitrosospira briensis</name>
    <dbReference type="NCBI Taxonomy" id="35799"/>
    <lineage>
        <taxon>Bacteria</taxon>
        <taxon>Pseudomonadati</taxon>
        <taxon>Pseudomonadota</taxon>
        <taxon>Betaproteobacteria</taxon>
        <taxon>Nitrosomonadales</taxon>
        <taxon>Nitrosomonadaceae</taxon>
        <taxon>Nitrosospira</taxon>
    </lineage>
</organism>
<dbReference type="PANTHER" id="PTHR37625:SF4">
    <property type="entry name" value="OUTER MEMBRANE LIPOPROTEIN"/>
    <property type="match status" value="1"/>
</dbReference>
<dbReference type="AlphaFoldDB" id="A0A1I5CNI7"/>
<reference evidence="2" key="1">
    <citation type="submission" date="2016-10" db="EMBL/GenBank/DDBJ databases">
        <authorList>
            <person name="Varghese N."/>
        </authorList>
    </citation>
    <scope>NUCLEOTIDE SEQUENCE [LARGE SCALE GENOMIC DNA]</scope>
    <source>
        <strain evidence="2">Nsp8</strain>
    </source>
</reference>
<dbReference type="RefSeq" id="WP_074797133.1">
    <property type="nucleotide sequence ID" value="NZ_FOVJ01000004.1"/>
</dbReference>
<evidence type="ECO:0000313" key="2">
    <source>
        <dbReference type="Proteomes" id="UP000183107"/>
    </source>
</evidence>
<dbReference type="NCBIfam" id="TIGR03352">
    <property type="entry name" value="VI_chp_3"/>
    <property type="match status" value="1"/>
</dbReference>
<dbReference type="InterPro" id="IPR017734">
    <property type="entry name" value="T6SS_SciN"/>
</dbReference>
<dbReference type="Pfam" id="PF12790">
    <property type="entry name" value="T6SS-SciN"/>
    <property type="match status" value="1"/>
</dbReference>
<evidence type="ECO:0000313" key="1">
    <source>
        <dbReference type="EMBL" id="SFN88473.1"/>
    </source>
</evidence>
<dbReference type="OrthoDB" id="5471061at2"/>
<protein>
    <submittedName>
        <fullName evidence="1">Type VI secretion system protein VasD</fullName>
    </submittedName>
</protein>
<dbReference type="PROSITE" id="PS51257">
    <property type="entry name" value="PROKAR_LIPOPROTEIN"/>
    <property type="match status" value="1"/>
</dbReference>
<proteinExistence type="predicted"/>
<dbReference type="PANTHER" id="PTHR37625">
    <property type="entry name" value="OUTER MEMBRANE LIPOPROTEIN-RELATED"/>
    <property type="match status" value="1"/>
</dbReference>
<name>A0A1I5CNI7_9PROT</name>
<dbReference type="Gene3D" id="2.60.40.4150">
    <property type="entry name" value="Type VI secretion system, lipoprotein SciN"/>
    <property type="match status" value="1"/>
</dbReference>
<sequence>MKLGLPAHLVTSVAALFLLLGCASTPKPTIVKVSLHAQTNVNPDAHGRASPVIVKLYELKSVAAFNAADFFSIFDSEQKTLGAELLNVEVFQLQPGEKLELDRPLQPDTRHLAAVAAFRDLEHSQWGATLAIPQKEKISNVFIQVDASKILIGAEKECSFLCGVTSGKPAPLGNVPEATKPQK</sequence>
<accession>A0A1I5CNI7</accession>